<evidence type="ECO:0000313" key="4">
    <source>
        <dbReference type="EMBL" id="QCI63489.1"/>
    </source>
</evidence>
<accession>A0A4D7ARB6</accession>
<evidence type="ECO:0000313" key="5">
    <source>
        <dbReference type="Proteomes" id="UP000298781"/>
    </source>
</evidence>
<dbReference type="PANTHER" id="PTHR43046">
    <property type="entry name" value="GDP-MANNOSE MANNOSYL HYDROLASE"/>
    <property type="match status" value="1"/>
</dbReference>
<evidence type="ECO:0000259" key="3">
    <source>
        <dbReference type="PROSITE" id="PS51462"/>
    </source>
</evidence>
<gene>
    <name evidence="4" type="ORF">E8M01_04105</name>
</gene>
<dbReference type="Pfam" id="PF00293">
    <property type="entry name" value="NUDIX"/>
    <property type="match status" value="1"/>
</dbReference>
<reference evidence="4 5" key="1">
    <citation type="submission" date="2019-04" db="EMBL/GenBank/DDBJ databases">
        <title>Phreatobacter aquaticus sp. nov.</title>
        <authorList>
            <person name="Choi A."/>
        </authorList>
    </citation>
    <scope>NUCLEOTIDE SEQUENCE [LARGE SCALE GENOMIC DNA]</scope>
    <source>
        <strain evidence="4 5">KCTC 52518</strain>
    </source>
</reference>
<dbReference type="GO" id="GO:0016787">
    <property type="term" value="F:hydrolase activity"/>
    <property type="evidence" value="ECO:0007669"/>
    <property type="project" value="UniProtKB-KW"/>
</dbReference>
<proteinExistence type="predicted"/>
<dbReference type="KEGG" id="pstg:E8M01_04105"/>
<sequence length="158" mass="17685">MIFADPNKRSRLTPLLHLYWRFARGMTLGVRACVIDGESRVLLVKHSYMPGWYFPGGGVEVGQTMADALATELREEANVELTAPAQLVGLYLNAHTSKRDHVALYRVEAWRQPSPPVPNAEIIAHGFFARDALPEGTTRGTRERLAEMFEGRPATPVW</sequence>
<comment type="cofactor">
    <cofactor evidence="1">
        <name>Mg(2+)</name>
        <dbReference type="ChEBI" id="CHEBI:18420"/>
    </cofactor>
</comment>
<dbReference type="SUPFAM" id="SSF55811">
    <property type="entry name" value="Nudix"/>
    <property type="match status" value="1"/>
</dbReference>
<dbReference type="Gene3D" id="3.90.79.10">
    <property type="entry name" value="Nucleoside Triphosphate Pyrophosphohydrolase"/>
    <property type="match status" value="1"/>
</dbReference>
<evidence type="ECO:0000256" key="1">
    <source>
        <dbReference type="ARBA" id="ARBA00001946"/>
    </source>
</evidence>
<name>A0A4D7ARB6_9HYPH</name>
<dbReference type="CDD" id="cd04680">
    <property type="entry name" value="NUDIX_Hydrolase"/>
    <property type="match status" value="1"/>
</dbReference>
<feature type="domain" description="Nudix hydrolase" evidence="3">
    <location>
        <begin position="25"/>
        <end position="150"/>
    </location>
</feature>
<dbReference type="InterPro" id="IPR000086">
    <property type="entry name" value="NUDIX_hydrolase_dom"/>
</dbReference>
<keyword evidence="2" id="KW-0378">Hydrolase</keyword>
<evidence type="ECO:0000256" key="2">
    <source>
        <dbReference type="ARBA" id="ARBA00022801"/>
    </source>
</evidence>
<dbReference type="RefSeq" id="WP_136958947.1">
    <property type="nucleotide sequence ID" value="NZ_CP039690.1"/>
</dbReference>
<dbReference type="AlphaFoldDB" id="A0A4D7ARB6"/>
<dbReference type="Proteomes" id="UP000298781">
    <property type="component" value="Chromosome"/>
</dbReference>
<dbReference type="EMBL" id="CP039690">
    <property type="protein sequence ID" value="QCI63489.1"/>
    <property type="molecule type" value="Genomic_DNA"/>
</dbReference>
<dbReference type="InterPro" id="IPR015797">
    <property type="entry name" value="NUDIX_hydrolase-like_dom_sf"/>
</dbReference>
<protein>
    <submittedName>
        <fullName evidence="4">NUDIX domain-containing protein</fullName>
    </submittedName>
</protein>
<dbReference type="PANTHER" id="PTHR43046:SF14">
    <property type="entry name" value="MUTT_NUDIX FAMILY PROTEIN"/>
    <property type="match status" value="1"/>
</dbReference>
<keyword evidence="5" id="KW-1185">Reference proteome</keyword>
<dbReference type="PROSITE" id="PS51462">
    <property type="entry name" value="NUDIX"/>
    <property type="match status" value="1"/>
</dbReference>
<dbReference type="OrthoDB" id="9800065at2"/>
<organism evidence="4 5">
    <name type="scientific">Phreatobacter stygius</name>
    <dbReference type="NCBI Taxonomy" id="1940610"/>
    <lineage>
        <taxon>Bacteria</taxon>
        <taxon>Pseudomonadati</taxon>
        <taxon>Pseudomonadota</taxon>
        <taxon>Alphaproteobacteria</taxon>
        <taxon>Hyphomicrobiales</taxon>
        <taxon>Phreatobacteraceae</taxon>
        <taxon>Phreatobacter</taxon>
    </lineage>
</organism>